<feature type="transmembrane region" description="Helical" evidence="10">
    <location>
        <begin position="101"/>
        <end position="122"/>
    </location>
</feature>
<evidence type="ECO:0000256" key="5">
    <source>
        <dbReference type="ARBA" id="ARBA00023040"/>
    </source>
</evidence>
<evidence type="ECO:0000256" key="10">
    <source>
        <dbReference type="SAM" id="Phobius"/>
    </source>
</evidence>
<dbReference type="SUPFAM" id="SSF81321">
    <property type="entry name" value="Family A G protein-coupled receptor-like"/>
    <property type="match status" value="1"/>
</dbReference>
<evidence type="ECO:0000256" key="9">
    <source>
        <dbReference type="ARBA" id="ARBA00023224"/>
    </source>
</evidence>
<dbReference type="PROSITE" id="PS50262">
    <property type="entry name" value="G_PROTEIN_RECEP_F1_2"/>
    <property type="match status" value="1"/>
</dbReference>
<feature type="transmembrane region" description="Helical" evidence="10">
    <location>
        <begin position="183"/>
        <end position="211"/>
    </location>
</feature>
<dbReference type="OrthoDB" id="6283631at2759"/>
<evidence type="ECO:0000256" key="2">
    <source>
        <dbReference type="ARBA" id="ARBA00022475"/>
    </source>
</evidence>
<reference evidence="12 13" key="1">
    <citation type="submission" date="2020-08" db="EMBL/GenBank/DDBJ databases">
        <authorList>
            <person name="Hejnol A."/>
        </authorList>
    </citation>
    <scope>NUCLEOTIDE SEQUENCE [LARGE SCALE GENOMIC DNA]</scope>
</reference>
<feature type="transmembrane region" description="Helical" evidence="10">
    <location>
        <begin position="142"/>
        <end position="163"/>
    </location>
</feature>
<keyword evidence="7" id="KW-0675">Receptor</keyword>
<feature type="domain" description="G-protein coupled receptors family 1 profile" evidence="11">
    <location>
        <begin position="38"/>
        <end position="294"/>
    </location>
</feature>
<dbReference type="Gene3D" id="1.20.1070.10">
    <property type="entry name" value="Rhodopsin 7-helix transmembrane proteins"/>
    <property type="match status" value="1"/>
</dbReference>
<evidence type="ECO:0000256" key="4">
    <source>
        <dbReference type="ARBA" id="ARBA00022989"/>
    </source>
</evidence>
<keyword evidence="3 10" id="KW-0812">Transmembrane</keyword>
<evidence type="ECO:0000259" key="11">
    <source>
        <dbReference type="PROSITE" id="PS50262"/>
    </source>
</evidence>
<evidence type="ECO:0000313" key="12">
    <source>
        <dbReference type="EMBL" id="CAD5123256.1"/>
    </source>
</evidence>
<evidence type="ECO:0000256" key="3">
    <source>
        <dbReference type="ARBA" id="ARBA00022692"/>
    </source>
</evidence>
<feature type="transmembrane region" description="Helical" evidence="10">
    <location>
        <begin position="236"/>
        <end position="257"/>
    </location>
</feature>
<dbReference type="Pfam" id="PF00001">
    <property type="entry name" value="7tm_1"/>
    <property type="match status" value="1"/>
</dbReference>
<protein>
    <recommendedName>
        <fullName evidence="11">G-protein coupled receptors family 1 profile domain-containing protein</fullName>
    </recommendedName>
</protein>
<feature type="transmembrane region" description="Helical" evidence="10">
    <location>
        <begin position="25"/>
        <end position="46"/>
    </location>
</feature>
<keyword evidence="5" id="KW-0297">G-protein coupled receptor</keyword>
<evidence type="ECO:0000256" key="8">
    <source>
        <dbReference type="ARBA" id="ARBA00023180"/>
    </source>
</evidence>
<dbReference type="EMBL" id="CAJFCJ010000019">
    <property type="protein sequence ID" value="CAD5123256.1"/>
    <property type="molecule type" value="Genomic_DNA"/>
</dbReference>
<dbReference type="GO" id="GO:0005886">
    <property type="term" value="C:plasma membrane"/>
    <property type="evidence" value="ECO:0007669"/>
    <property type="project" value="UniProtKB-SubCell"/>
</dbReference>
<evidence type="ECO:0000256" key="7">
    <source>
        <dbReference type="ARBA" id="ARBA00023170"/>
    </source>
</evidence>
<keyword evidence="6 10" id="KW-0472">Membrane</keyword>
<keyword evidence="13" id="KW-1185">Reference proteome</keyword>
<evidence type="ECO:0000256" key="6">
    <source>
        <dbReference type="ARBA" id="ARBA00023136"/>
    </source>
</evidence>
<evidence type="ECO:0000256" key="1">
    <source>
        <dbReference type="ARBA" id="ARBA00004651"/>
    </source>
</evidence>
<comment type="caution">
    <text evidence="12">The sequence shown here is derived from an EMBL/GenBank/DDBJ whole genome shotgun (WGS) entry which is preliminary data.</text>
</comment>
<keyword evidence="4 10" id="KW-1133">Transmembrane helix</keyword>
<feature type="transmembrane region" description="Helical" evidence="10">
    <location>
        <begin position="269"/>
        <end position="289"/>
    </location>
</feature>
<dbReference type="InterPro" id="IPR017452">
    <property type="entry name" value="GPCR_Rhodpsn_7TM"/>
</dbReference>
<keyword evidence="2" id="KW-1003">Cell membrane</keyword>
<dbReference type="Proteomes" id="UP000549394">
    <property type="component" value="Unassembled WGS sequence"/>
</dbReference>
<sequence>MIVNNSSEHVTNYSGHFSITSNERFYTETTMMILALITNGLAWIVAKQAQGQHTAYHILFLNLAVSNILCSFSSWCGNNIFISQILTGLSTCVNMPIITAIQNFSVLAGCIAGLTILGFTSIQFLAICRPLHHARLVRRKRIYSFCAISWIVVVVILVVVTSITVRLCRSCKIRNEKIALLSYIVKVVVNIGVTTLALIYCLTIILCARIFTEIRDLRRRLSQFRFDQAIEGERKAFVTIVFLLAAMTIFFLPYTILHVWSLNLDDHDLIQKPAVFFFMTTLPYVKFLADPFIYGMRMKEVKDVCKKILIRCGMDRCYRINGMTPVPTHIPNHSMATTHLAVTCL</sequence>
<dbReference type="CDD" id="cd00637">
    <property type="entry name" value="7tm_classA_rhodopsin-like"/>
    <property type="match status" value="1"/>
</dbReference>
<keyword evidence="9" id="KW-0807">Transducer</keyword>
<dbReference type="GO" id="GO:0004930">
    <property type="term" value="F:G protein-coupled receptor activity"/>
    <property type="evidence" value="ECO:0007669"/>
    <property type="project" value="UniProtKB-KW"/>
</dbReference>
<keyword evidence="8" id="KW-0325">Glycoprotein</keyword>
<proteinExistence type="predicted"/>
<name>A0A7I8W863_9ANNE</name>
<organism evidence="12 13">
    <name type="scientific">Dimorphilus gyrociliatus</name>
    <dbReference type="NCBI Taxonomy" id="2664684"/>
    <lineage>
        <taxon>Eukaryota</taxon>
        <taxon>Metazoa</taxon>
        <taxon>Spiralia</taxon>
        <taxon>Lophotrochozoa</taxon>
        <taxon>Annelida</taxon>
        <taxon>Polychaeta</taxon>
        <taxon>Polychaeta incertae sedis</taxon>
        <taxon>Dinophilidae</taxon>
        <taxon>Dimorphilus</taxon>
    </lineage>
</organism>
<evidence type="ECO:0000313" key="13">
    <source>
        <dbReference type="Proteomes" id="UP000549394"/>
    </source>
</evidence>
<dbReference type="PANTHER" id="PTHR24246:SF27">
    <property type="entry name" value="ADENOSINE RECEPTOR, ISOFORM A"/>
    <property type="match status" value="1"/>
</dbReference>
<dbReference type="AlphaFoldDB" id="A0A7I8W863"/>
<gene>
    <name evidence="12" type="ORF">DGYR_LOCUS10953</name>
</gene>
<dbReference type="InterPro" id="IPR000276">
    <property type="entry name" value="GPCR_Rhodpsn"/>
</dbReference>
<dbReference type="PANTHER" id="PTHR24246">
    <property type="entry name" value="OLFACTORY RECEPTOR AND ADENOSINE RECEPTOR"/>
    <property type="match status" value="1"/>
</dbReference>
<feature type="transmembrane region" description="Helical" evidence="10">
    <location>
        <begin position="58"/>
        <end position="81"/>
    </location>
</feature>
<accession>A0A7I8W863</accession>
<comment type="subcellular location">
    <subcellularLocation>
        <location evidence="1">Cell membrane</location>
        <topology evidence="1">Multi-pass membrane protein</topology>
    </subcellularLocation>
</comment>